<evidence type="ECO:0000256" key="1">
    <source>
        <dbReference type="SAM" id="MobiDB-lite"/>
    </source>
</evidence>
<feature type="compositionally biased region" description="Polar residues" evidence="1">
    <location>
        <begin position="391"/>
        <end position="407"/>
    </location>
</feature>
<dbReference type="AlphaFoldDB" id="A0AAE0RW48"/>
<keyword evidence="3" id="KW-0732">Signal</keyword>
<evidence type="ECO:0000313" key="4">
    <source>
        <dbReference type="EMBL" id="KAK3580625.1"/>
    </source>
</evidence>
<feature type="region of interest" description="Disordered" evidence="1">
    <location>
        <begin position="104"/>
        <end position="144"/>
    </location>
</feature>
<reference evidence="4" key="2">
    <citation type="journal article" date="2021" name="Genome Biol. Evol.">
        <title>Developing a high-quality reference genome for a parasitic bivalve with doubly uniparental inheritance (Bivalvia: Unionida).</title>
        <authorList>
            <person name="Smith C.H."/>
        </authorList>
    </citation>
    <scope>NUCLEOTIDE SEQUENCE</scope>
    <source>
        <strain evidence="4">CHS0354</strain>
        <tissue evidence="4">Mantle</tissue>
    </source>
</reference>
<feature type="chain" id="PRO_5042210289" evidence="3">
    <location>
        <begin position="21"/>
        <end position="485"/>
    </location>
</feature>
<feature type="compositionally biased region" description="Polar residues" evidence="1">
    <location>
        <begin position="118"/>
        <end position="131"/>
    </location>
</feature>
<keyword evidence="2" id="KW-0472">Membrane</keyword>
<reference evidence="4" key="1">
    <citation type="journal article" date="2021" name="Genome Biol. Evol.">
        <title>A High-Quality Reference Genome for a Parasitic Bivalve with Doubly Uniparental Inheritance (Bivalvia: Unionida).</title>
        <authorList>
            <person name="Smith C.H."/>
        </authorList>
    </citation>
    <scope>NUCLEOTIDE SEQUENCE</scope>
    <source>
        <strain evidence="4">CHS0354</strain>
    </source>
</reference>
<organism evidence="4 5">
    <name type="scientific">Potamilus streckersoni</name>
    <dbReference type="NCBI Taxonomy" id="2493646"/>
    <lineage>
        <taxon>Eukaryota</taxon>
        <taxon>Metazoa</taxon>
        <taxon>Spiralia</taxon>
        <taxon>Lophotrochozoa</taxon>
        <taxon>Mollusca</taxon>
        <taxon>Bivalvia</taxon>
        <taxon>Autobranchia</taxon>
        <taxon>Heteroconchia</taxon>
        <taxon>Palaeoheterodonta</taxon>
        <taxon>Unionida</taxon>
        <taxon>Unionoidea</taxon>
        <taxon>Unionidae</taxon>
        <taxon>Ambleminae</taxon>
        <taxon>Lampsilini</taxon>
        <taxon>Potamilus</taxon>
    </lineage>
</organism>
<gene>
    <name evidence="4" type="ORF">CHS0354_013384</name>
</gene>
<accession>A0AAE0RW48</accession>
<keyword evidence="5" id="KW-1185">Reference proteome</keyword>
<feature type="signal peptide" evidence="3">
    <location>
        <begin position="1"/>
        <end position="20"/>
    </location>
</feature>
<feature type="compositionally biased region" description="Low complexity" evidence="1">
    <location>
        <begin position="132"/>
        <end position="143"/>
    </location>
</feature>
<keyword evidence="2" id="KW-1133">Transmembrane helix</keyword>
<evidence type="ECO:0000313" key="5">
    <source>
        <dbReference type="Proteomes" id="UP001195483"/>
    </source>
</evidence>
<feature type="transmembrane region" description="Helical" evidence="2">
    <location>
        <begin position="169"/>
        <end position="195"/>
    </location>
</feature>
<dbReference type="EMBL" id="JAEAOA010000816">
    <property type="protein sequence ID" value="KAK3580625.1"/>
    <property type="molecule type" value="Genomic_DNA"/>
</dbReference>
<name>A0AAE0RW48_9BIVA</name>
<proteinExistence type="predicted"/>
<feature type="region of interest" description="Disordered" evidence="1">
    <location>
        <begin position="377"/>
        <end position="407"/>
    </location>
</feature>
<protein>
    <submittedName>
        <fullName evidence="4">Uncharacterized protein</fullName>
    </submittedName>
</protein>
<comment type="caution">
    <text evidence="4">The sequence shown here is derived from an EMBL/GenBank/DDBJ whole genome shotgun (WGS) entry which is preliminary data.</text>
</comment>
<evidence type="ECO:0000256" key="3">
    <source>
        <dbReference type="SAM" id="SignalP"/>
    </source>
</evidence>
<reference evidence="4" key="3">
    <citation type="submission" date="2023-05" db="EMBL/GenBank/DDBJ databases">
        <authorList>
            <person name="Smith C.H."/>
        </authorList>
    </citation>
    <scope>NUCLEOTIDE SEQUENCE</scope>
    <source>
        <strain evidence="4">CHS0354</strain>
        <tissue evidence="4">Mantle</tissue>
    </source>
</reference>
<evidence type="ECO:0000256" key="2">
    <source>
        <dbReference type="SAM" id="Phobius"/>
    </source>
</evidence>
<sequence>MTDWEKFMFLLLMCFMTVCAEDHKVVLKIFLEKEPWLLCNKWKRDLFPDSLTSSEYLCTAYSQSTSLQINCSYQSRKTQGKSRYELYSSGFYLSRSKGPLTSVSVVDPGGKEEEKSDSTTQSTASSLESIYSKTPSKDSTTPSQEYQWLTQASKECTNCSGDHCKEICAGGIIVAVIVSFLVGVVTGVAILVLIYSHRTKRLCFQTKPKIDVKVAAQTVLSERVVESGSGPVIGEISKEVRQYEDLSSNVRQTRTYDVLKHETVADGVRGGPGYNCANVYDSIRNSTVSNELSILESDPITNSHCITKPQSYEPVEIGDSGFPILTTNFKHINGSAKDMSFSGDKSAYESNSHDYFILEATPGVRCIDSSIDLCSGKETGNRPNPAKYPLDSQSETENSSKQNDPQSYCRQSHFYYILEAQKNQSDETVVRTEENICTYMNSQTAENLINTQYETKEKSHESFTSNEPSIEKPDHVYFVLERHDR</sequence>
<dbReference type="Proteomes" id="UP001195483">
    <property type="component" value="Unassembled WGS sequence"/>
</dbReference>
<keyword evidence="2" id="KW-0812">Transmembrane</keyword>